<accession>A0A1X7IA07</accession>
<proteinExistence type="predicted"/>
<dbReference type="SUPFAM" id="SSF69318">
    <property type="entry name" value="Integrin alpha N-terminal domain"/>
    <property type="match status" value="1"/>
</dbReference>
<feature type="chain" id="PRO_5010885568" evidence="2">
    <location>
        <begin position="21"/>
        <end position="1539"/>
    </location>
</feature>
<dbReference type="Pfam" id="PF24595">
    <property type="entry name" value="DUF7619"/>
    <property type="match status" value="1"/>
</dbReference>
<evidence type="ECO:0000256" key="1">
    <source>
        <dbReference type="ARBA" id="ARBA00022729"/>
    </source>
</evidence>
<evidence type="ECO:0000259" key="4">
    <source>
        <dbReference type="Pfam" id="PF18962"/>
    </source>
</evidence>
<dbReference type="NCBIfam" id="TIGR04183">
    <property type="entry name" value="Por_Secre_tail"/>
    <property type="match status" value="1"/>
</dbReference>
<dbReference type="InterPro" id="IPR028994">
    <property type="entry name" value="Integrin_alpha_N"/>
</dbReference>
<dbReference type="Gene3D" id="2.130.10.130">
    <property type="entry name" value="Integrin alpha, N-terminal"/>
    <property type="match status" value="2"/>
</dbReference>
<dbReference type="Pfam" id="PF07593">
    <property type="entry name" value="UnbV_ASPIC"/>
    <property type="match status" value="1"/>
</dbReference>
<dbReference type="RefSeq" id="WP_085515396.1">
    <property type="nucleotide sequence ID" value="NZ_FXAW01000001.1"/>
</dbReference>
<sequence length="1539" mass="170007">MKRFFLFLLLLGLTTVKSLATGEPSTYFNIYVPSNNDAVKRNVALIVTAIQDSTYFSIVDDDMDGDSDDTVEGWLNAGQSYILYIKDNGINDDAKYASGGELKSDGDYFTIQSSKLVYASMSTDSDWQHDFVAAINKKSVGLKFYVYAPKISSSNRDLNVFAYEDNTSITISRISQSSTFSTGYTNVDVNQSEIVVQKTLNVGEDLIHYYTEGRDVMSSGETYMIESNKPVSLQYGALWGNSRDGGAYVPSFQGSSSGDLFYFAVPYQANGEQEIRMVSWDDNNEVQFDRFDKGSWISMGSWNISKFGTADWVGKENDNSTFATVFRVKCTEGKSISVFEANWMETGSIGTSDMASMMSSSNGSSSGKEFLAYIAPPGNQKNVRDPFTGNTFGGSFSHLFIFAGNTNATVSVVDAKTGGELFSKSVSVDSARYADIKISEAEWKSIYNGTGYNSGSDRPYLLINSDQNISVLNTNFNDNWMTYFGSSLKPAFDQSIVSNTSTAIPGDTSVLVSEIILDPSVTVQNPDVKVVISSGATAVRSSLTNTTTQVSVEGDIVRTNENTTITFDSVPDITTQDKYEVNTEIVLSTSYNDGTPIEDNTVISVETVVSGEIDGYVQESVVSQGIENETSNTSALVFNTCSVAEIENKLWDTWNSSWVDFNNDGWDDLWVNSKSTDQVNYLYQNVDGVLSEFQGTGQFFNEKAKTVTTVWGDINNDGYPDPFVVNATEKGSMLYLNYGNGNFEPLTNSGIYVHPKYFHGASFADFDNDGFLDLLITNFFQTEFHQLYRNNGDMSFTLLNDNAIATVSARATAPVLADYNNDGLVDVFIPNGNNEANSLFKNLGNFTFEKVSESGLENELKNSVGASWGDFDRDGDFDLFVTNSSDQFNDLYLNNGDDTFTRDSQSLLSNQKGHSHGAIWKDVENDGDLDLLVNNDQGRNFLYINDGTGDFYQNVDETISGDIGNAYGVATSDYNNDGAADFFISTHGNQANRLFCNQNNSNHWIQIKLVGNKSNKKGIGAVVKVKSGGQWQMQQVQPISGFGSQHSLTQTFGLGNNSQADSVQIVWPSGLVQNIVSPLLDTLHVVEEPDANRIIFVVFNDSNNDGLLNINEERIKNINLSINPIGRIIRTNANGKIQTSLPAGEYEIAIENSTLYQQTVPISFTVSGAVLSDAIAVPLSVVTLGFDLDLEIVRTPLRRGFSNNTVVQVRNKGSVAAENVELLMTYPSDIVIKNSSETLQIPETSVYSVNLGDLGAGDVYTMQIEDSVGLNLRTGDFVNFSSEVSAVGLDLDLTNNTVQEDIEIVGAIDPNDLLVSPKGYGDKGWISKEQWLTFTIRFQNVGSYFATFVRLQSSLDQELDLSTFEFIASSHEADITLTQDRNLEVFYDHIMLPSTEVNELESHGFFKFRIKPKYDLQGGEQIETDADIVFDYEDAIQTNRIQHSIKFQLDSDQVKLSVYPNPSIDQIKVNTHKNYFTVENLPAIAYYSIRDLSGTMVMEKSNLKEDRLQVSITGLKNGLYMIEILDESGQRFNARFIKR</sequence>
<dbReference type="InterPro" id="IPR013517">
    <property type="entry name" value="FG-GAP"/>
</dbReference>
<evidence type="ECO:0000313" key="7">
    <source>
        <dbReference type="Proteomes" id="UP000193804"/>
    </source>
</evidence>
<dbReference type="STRING" id="1028.SAMN05661096_00383"/>
<evidence type="ECO:0000259" key="5">
    <source>
        <dbReference type="Pfam" id="PF24595"/>
    </source>
</evidence>
<dbReference type="Pfam" id="PF18962">
    <property type="entry name" value="Por_Secre_tail"/>
    <property type="match status" value="1"/>
</dbReference>
<gene>
    <name evidence="6" type="ORF">SAMN05661096_00383</name>
</gene>
<dbReference type="Pfam" id="PF13517">
    <property type="entry name" value="FG-GAP_3"/>
    <property type="match status" value="3"/>
</dbReference>
<dbReference type="PANTHER" id="PTHR16026">
    <property type="entry name" value="CARTILAGE ACIDIC PROTEIN 1"/>
    <property type="match status" value="1"/>
</dbReference>
<dbReference type="InterPro" id="IPR011519">
    <property type="entry name" value="UnbV_ASPIC"/>
</dbReference>
<dbReference type="InterPro" id="IPR026444">
    <property type="entry name" value="Secre_tail"/>
</dbReference>
<feature type="domain" description="ASPIC/UnbV" evidence="3">
    <location>
        <begin position="1018"/>
        <end position="1077"/>
    </location>
</feature>
<protein>
    <submittedName>
        <fullName evidence="6">Repeat domain-containing protein</fullName>
    </submittedName>
</protein>
<evidence type="ECO:0000259" key="3">
    <source>
        <dbReference type="Pfam" id="PF07593"/>
    </source>
</evidence>
<evidence type="ECO:0000256" key="2">
    <source>
        <dbReference type="SAM" id="SignalP"/>
    </source>
</evidence>
<feature type="domain" description="DUF7619" evidence="5">
    <location>
        <begin position="1309"/>
        <end position="1443"/>
    </location>
</feature>
<reference evidence="7" key="1">
    <citation type="submission" date="2017-04" db="EMBL/GenBank/DDBJ databases">
        <authorList>
            <person name="Varghese N."/>
            <person name="Submissions S."/>
        </authorList>
    </citation>
    <scope>NUCLEOTIDE SEQUENCE [LARGE SCALE GENOMIC DNA]</scope>
    <source>
        <strain evidence="7">DSM 4125</strain>
    </source>
</reference>
<feature type="domain" description="Secretion system C-terminal sorting" evidence="4">
    <location>
        <begin position="1458"/>
        <end position="1531"/>
    </location>
</feature>
<name>A0A1X7IA07_9BACT</name>
<dbReference type="EMBL" id="FXAW01000001">
    <property type="protein sequence ID" value="SMG11239.1"/>
    <property type="molecule type" value="Genomic_DNA"/>
</dbReference>
<dbReference type="InterPro" id="IPR027039">
    <property type="entry name" value="Crtac1"/>
</dbReference>
<dbReference type="Proteomes" id="UP000193804">
    <property type="component" value="Unassembled WGS sequence"/>
</dbReference>
<feature type="signal peptide" evidence="2">
    <location>
        <begin position="1"/>
        <end position="20"/>
    </location>
</feature>
<evidence type="ECO:0000313" key="6">
    <source>
        <dbReference type="EMBL" id="SMG11239.1"/>
    </source>
</evidence>
<dbReference type="PANTHER" id="PTHR16026:SF0">
    <property type="entry name" value="CARTILAGE ACIDIC PROTEIN 1"/>
    <property type="match status" value="1"/>
</dbReference>
<organism evidence="6 7">
    <name type="scientific">Marivirga sericea</name>
    <dbReference type="NCBI Taxonomy" id="1028"/>
    <lineage>
        <taxon>Bacteria</taxon>
        <taxon>Pseudomonadati</taxon>
        <taxon>Bacteroidota</taxon>
        <taxon>Cytophagia</taxon>
        <taxon>Cytophagales</taxon>
        <taxon>Marivirgaceae</taxon>
        <taxon>Marivirga</taxon>
    </lineage>
</organism>
<dbReference type="InterPro" id="IPR055353">
    <property type="entry name" value="DUF7619"/>
</dbReference>
<keyword evidence="1 2" id="KW-0732">Signal</keyword>
<keyword evidence="7" id="KW-1185">Reference proteome</keyword>
<dbReference type="OrthoDB" id="1488345at2"/>